<dbReference type="GO" id="GO:0006508">
    <property type="term" value="P:proteolysis"/>
    <property type="evidence" value="ECO:0007669"/>
    <property type="project" value="InterPro"/>
</dbReference>
<dbReference type="CDD" id="cd14852">
    <property type="entry name" value="LD-carboxypeptidase"/>
    <property type="match status" value="1"/>
</dbReference>
<gene>
    <name evidence="3" type="ORF">FYJ51_11355</name>
</gene>
<dbReference type="PANTHER" id="PTHR34385">
    <property type="entry name" value="D-ALANYL-D-ALANINE CARBOXYPEPTIDASE"/>
    <property type="match status" value="1"/>
</dbReference>
<organism evidence="3 4">
    <name type="scientific">Stecheria intestinalis</name>
    <dbReference type="NCBI Taxonomy" id="2606630"/>
    <lineage>
        <taxon>Bacteria</taxon>
        <taxon>Bacillati</taxon>
        <taxon>Bacillota</taxon>
        <taxon>Erysipelotrichia</taxon>
        <taxon>Erysipelotrichales</taxon>
        <taxon>Erysipelotrichaceae</taxon>
        <taxon>Stecheria</taxon>
    </lineage>
</organism>
<sequence>MIDRRYKWKVITIAVLCVAILAGLLVLHFTDRSSAAAVQASATPEVTMTPAPTPVPSATPVPTETPTPEPTVQADLSTDTSITRYISQTHTISSDYVPPDLVDVDVHSASTQQLREEAAEKLKEMFQAAIEDQVYLKLVSGYRSYTLQNDLYHYYISIRGHEFADNIDDHPGASEHQLGLAADLGCWNGACELQYCFTQYGDYTWLQENSYLYGWIERYPEGKQEITGIMYSPWHFRYVGVEEAKKIHDSGLTMEEYYGITD</sequence>
<dbReference type="GO" id="GO:0008233">
    <property type="term" value="F:peptidase activity"/>
    <property type="evidence" value="ECO:0007669"/>
    <property type="project" value="InterPro"/>
</dbReference>
<protein>
    <submittedName>
        <fullName evidence="3">M15 family metallopeptidase</fullName>
    </submittedName>
</protein>
<comment type="caution">
    <text evidence="3">The sequence shown here is derived from an EMBL/GenBank/DDBJ whole genome shotgun (WGS) entry which is preliminary data.</text>
</comment>
<dbReference type="RefSeq" id="WP_154505744.1">
    <property type="nucleotide sequence ID" value="NZ_JAQXPC010000103.1"/>
</dbReference>
<dbReference type="InterPro" id="IPR009045">
    <property type="entry name" value="Zn_M74/Hedgehog-like"/>
</dbReference>
<dbReference type="InterPro" id="IPR052179">
    <property type="entry name" value="DD-CPase-like"/>
</dbReference>
<name>A0A7X2NU28_9FIRM</name>
<feature type="region of interest" description="Disordered" evidence="1">
    <location>
        <begin position="42"/>
        <end position="77"/>
    </location>
</feature>
<evidence type="ECO:0000256" key="1">
    <source>
        <dbReference type="SAM" id="MobiDB-lite"/>
    </source>
</evidence>
<dbReference type="InterPro" id="IPR003709">
    <property type="entry name" value="VanY-like_core_dom"/>
</dbReference>
<feature type="compositionally biased region" description="Pro residues" evidence="1">
    <location>
        <begin position="51"/>
        <end position="69"/>
    </location>
</feature>
<evidence type="ECO:0000259" key="2">
    <source>
        <dbReference type="Pfam" id="PF02557"/>
    </source>
</evidence>
<evidence type="ECO:0000313" key="4">
    <source>
        <dbReference type="Proteomes" id="UP000461880"/>
    </source>
</evidence>
<dbReference type="Proteomes" id="UP000461880">
    <property type="component" value="Unassembled WGS sequence"/>
</dbReference>
<dbReference type="AlphaFoldDB" id="A0A7X2NU28"/>
<dbReference type="EMBL" id="VUMN01000034">
    <property type="protein sequence ID" value="MSS59488.1"/>
    <property type="molecule type" value="Genomic_DNA"/>
</dbReference>
<dbReference type="SUPFAM" id="SSF55166">
    <property type="entry name" value="Hedgehog/DD-peptidase"/>
    <property type="match status" value="1"/>
</dbReference>
<proteinExistence type="predicted"/>
<dbReference type="Pfam" id="PF02557">
    <property type="entry name" value="VanY"/>
    <property type="match status" value="1"/>
</dbReference>
<dbReference type="Gene3D" id="3.30.1380.10">
    <property type="match status" value="1"/>
</dbReference>
<evidence type="ECO:0000313" key="3">
    <source>
        <dbReference type="EMBL" id="MSS59488.1"/>
    </source>
</evidence>
<keyword evidence="4" id="KW-1185">Reference proteome</keyword>
<accession>A0A7X2NU28</accession>
<dbReference type="InterPro" id="IPR058193">
    <property type="entry name" value="VanY/YodJ_core_dom"/>
</dbReference>
<feature type="domain" description="D-alanyl-D-alanine carboxypeptidase-like core" evidence="2">
    <location>
        <begin position="112"/>
        <end position="240"/>
    </location>
</feature>
<reference evidence="3 4" key="1">
    <citation type="submission" date="2019-08" db="EMBL/GenBank/DDBJ databases">
        <title>In-depth cultivation of the pig gut microbiome towards novel bacterial diversity and tailored functional studies.</title>
        <authorList>
            <person name="Wylensek D."/>
            <person name="Hitch T.C.A."/>
            <person name="Clavel T."/>
        </authorList>
    </citation>
    <scope>NUCLEOTIDE SEQUENCE [LARGE SCALE GENOMIC DNA]</scope>
    <source>
        <strain evidence="3 4">Oil+RF-744-GAM-WT-6</strain>
    </source>
</reference>
<dbReference type="PANTHER" id="PTHR34385:SF1">
    <property type="entry name" value="PEPTIDOGLYCAN L-ALANYL-D-GLUTAMATE ENDOPEPTIDASE CWLK"/>
    <property type="match status" value="1"/>
</dbReference>